<proteinExistence type="predicted"/>
<dbReference type="AlphaFoldDB" id="A0A0D2MZZ0"/>
<organism evidence="2 3">
    <name type="scientific">Hypholoma sublateritium (strain FD-334 SS-4)</name>
    <dbReference type="NCBI Taxonomy" id="945553"/>
    <lineage>
        <taxon>Eukaryota</taxon>
        <taxon>Fungi</taxon>
        <taxon>Dikarya</taxon>
        <taxon>Basidiomycota</taxon>
        <taxon>Agaricomycotina</taxon>
        <taxon>Agaricomycetes</taxon>
        <taxon>Agaricomycetidae</taxon>
        <taxon>Agaricales</taxon>
        <taxon>Agaricineae</taxon>
        <taxon>Strophariaceae</taxon>
        <taxon>Hypholoma</taxon>
    </lineage>
</organism>
<keyword evidence="3" id="KW-1185">Reference proteome</keyword>
<feature type="region of interest" description="Disordered" evidence="1">
    <location>
        <begin position="66"/>
        <end position="101"/>
    </location>
</feature>
<feature type="region of interest" description="Disordered" evidence="1">
    <location>
        <begin position="1"/>
        <end position="34"/>
    </location>
</feature>
<dbReference type="EMBL" id="KN818178">
    <property type="protein sequence ID" value="KJA12534.1"/>
    <property type="molecule type" value="Genomic_DNA"/>
</dbReference>
<evidence type="ECO:0000313" key="3">
    <source>
        <dbReference type="Proteomes" id="UP000054270"/>
    </source>
</evidence>
<dbReference type="Proteomes" id="UP000054270">
    <property type="component" value="Unassembled WGS sequence"/>
</dbReference>
<name>A0A0D2MZZ0_HYPSF</name>
<reference evidence="3" key="1">
    <citation type="submission" date="2014-04" db="EMBL/GenBank/DDBJ databases">
        <title>Evolutionary Origins and Diversification of the Mycorrhizal Mutualists.</title>
        <authorList>
            <consortium name="DOE Joint Genome Institute"/>
            <consortium name="Mycorrhizal Genomics Consortium"/>
            <person name="Kohler A."/>
            <person name="Kuo A."/>
            <person name="Nagy L.G."/>
            <person name="Floudas D."/>
            <person name="Copeland A."/>
            <person name="Barry K.W."/>
            <person name="Cichocki N."/>
            <person name="Veneault-Fourrey C."/>
            <person name="LaButti K."/>
            <person name="Lindquist E.A."/>
            <person name="Lipzen A."/>
            <person name="Lundell T."/>
            <person name="Morin E."/>
            <person name="Murat C."/>
            <person name="Riley R."/>
            <person name="Ohm R."/>
            <person name="Sun H."/>
            <person name="Tunlid A."/>
            <person name="Henrissat B."/>
            <person name="Grigoriev I.V."/>
            <person name="Hibbett D.S."/>
            <person name="Martin F."/>
        </authorList>
    </citation>
    <scope>NUCLEOTIDE SEQUENCE [LARGE SCALE GENOMIC DNA]</scope>
    <source>
        <strain evidence="3">FD-334 SS-4</strain>
    </source>
</reference>
<accession>A0A0D2MZZ0</accession>
<evidence type="ECO:0000313" key="2">
    <source>
        <dbReference type="EMBL" id="KJA12534.1"/>
    </source>
</evidence>
<feature type="compositionally biased region" description="Basic residues" evidence="1">
    <location>
        <begin position="13"/>
        <end position="23"/>
    </location>
</feature>
<protein>
    <submittedName>
        <fullName evidence="2">Uncharacterized protein</fullName>
    </submittedName>
</protein>
<evidence type="ECO:0000256" key="1">
    <source>
        <dbReference type="SAM" id="MobiDB-lite"/>
    </source>
</evidence>
<gene>
    <name evidence="2" type="ORF">HYPSUDRAFT_210422</name>
</gene>
<sequence>MGSGSSFWDLGHRLHPHTPRRRHSPTDSVPGPAGFHNVGRVELTVQHETGHTDLWARLPLSCRREMARAHPTYPRAGLPPPPPPQHRTRDQQRRAGHSASHVGRALTVRTVPLPVHGGPHALPHFVTYHCHGHLQGRGRVRRNAPP</sequence>